<accession>A0ABN2R6L5</accession>
<gene>
    <name evidence="3" type="ORF">GCM10009838_22200</name>
</gene>
<dbReference type="InterPro" id="IPR036388">
    <property type="entry name" value="WH-like_DNA-bd_sf"/>
</dbReference>
<proteinExistence type="predicted"/>
<feature type="domain" description="HTH luxR-type" evidence="2">
    <location>
        <begin position="164"/>
        <end position="229"/>
    </location>
</feature>
<dbReference type="InterPro" id="IPR016032">
    <property type="entry name" value="Sig_transdc_resp-reg_C-effctor"/>
</dbReference>
<evidence type="ECO:0000313" key="4">
    <source>
        <dbReference type="Proteomes" id="UP001499854"/>
    </source>
</evidence>
<dbReference type="SUPFAM" id="SSF46894">
    <property type="entry name" value="C-terminal effector domain of the bipartite response regulators"/>
    <property type="match status" value="1"/>
</dbReference>
<reference evidence="3 4" key="1">
    <citation type="journal article" date="2019" name="Int. J. Syst. Evol. Microbiol.">
        <title>The Global Catalogue of Microorganisms (GCM) 10K type strain sequencing project: providing services to taxonomists for standard genome sequencing and annotation.</title>
        <authorList>
            <consortium name="The Broad Institute Genomics Platform"/>
            <consortium name="The Broad Institute Genome Sequencing Center for Infectious Disease"/>
            <person name="Wu L."/>
            <person name="Ma J."/>
        </authorList>
    </citation>
    <scope>NUCLEOTIDE SEQUENCE [LARGE SCALE GENOMIC DNA]</scope>
    <source>
        <strain evidence="3 4">JCM 16013</strain>
    </source>
</reference>
<name>A0ABN2R6L5_9ACTN</name>
<evidence type="ECO:0000259" key="2">
    <source>
        <dbReference type="PROSITE" id="PS50043"/>
    </source>
</evidence>
<feature type="region of interest" description="Disordered" evidence="1">
    <location>
        <begin position="73"/>
        <end position="100"/>
    </location>
</feature>
<evidence type="ECO:0000256" key="1">
    <source>
        <dbReference type="SAM" id="MobiDB-lite"/>
    </source>
</evidence>
<dbReference type="SMART" id="SM00421">
    <property type="entry name" value="HTH_LUXR"/>
    <property type="match status" value="1"/>
</dbReference>
<evidence type="ECO:0000313" key="3">
    <source>
        <dbReference type="EMBL" id="GAA1964476.1"/>
    </source>
</evidence>
<organism evidence="3 4">
    <name type="scientific">Catenulispora subtropica</name>
    <dbReference type="NCBI Taxonomy" id="450798"/>
    <lineage>
        <taxon>Bacteria</taxon>
        <taxon>Bacillati</taxon>
        <taxon>Actinomycetota</taxon>
        <taxon>Actinomycetes</taxon>
        <taxon>Catenulisporales</taxon>
        <taxon>Catenulisporaceae</taxon>
        <taxon>Catenulispora</taxon>
    </lineage>
</organism>
<protein>
    <recommendedName>
        <fullName evidence="2">HTH luxR-type domain-containing protein</fullName>
    </recommendedName>
</protein>
<dbReference type="InterPro" id="IPR000792">
    <property type="entry name" value="Tscrpt_reg_LuxR_C"/>
</dbReference>
<dbReference type="EMBL" id="BAAAQM010000010">
    <property type="protein sequence ID" value="GAA1964476.1"/>
    <property type="molecule type" value="Genomic_DNA"/>
</dbReference>
<dbReference type="RefSeq" id="WP_344656873.1">
    <property type="nucleotide sequence ID" value="NZ_BAAAQM010000010.1"/>
</dbReference>
<dbReference type="Pfam" id="PF00196">
    <property type="entry name" value="GerE"/>
    <property type="match status" value="1"/>
</dbReference>
<dbReference type="PROSITE" id="PS50043">
    <property type="entry name" value="HTH_LUXR_2"/>
    <property type="match status" value="1"/>
</dbReference>
<sequence>MAETALAADPAGGFDLAARLHAAVDDVLGRYDCERVLARADREILNCLSEVEESFLKNPPQTGQLLQIERASRPAPKVLDAPGPSTDPMAMGPLAPPGLRPRPGVEVRVLPGLTTWLAVVDSTAVVLPKRHDRPDWERTVSRSPAVLAVATWAFHHARPASAPSVGALSQLSQLEVRILRCLSAGLKDEQAARRLEISVRTYRRRVTALCDRLHASSRFEAGVAAAKRGLV</sequence>
<dbReference type="Proteomes" id="UP001499854">
    <property type="component" value="Unassembled WGS sequence"/>
</dbReference>
<keyword evidence="4" id="KW-1185">Reference proteome</keyword>
<dbReference type="Gene3D" id="1.10.10.10">
    <property type="entry name" value="Winged helix-like DNA-binding domain superfamily/Winged helix DNA-binding domain"/>
    <property type="match status" value="1"/>
</dbReference>
<comment type="caution">
    <text evidence="3">The sequence shown here is derived from an EMBL/GenBank/DDBJ whole genome shotgun (WGS) entry which is preliminary data.</text>
</comment>